<dbReference type="Proteomes" id="UP000014254">
    <property type="component" value="Unassembled WGS sequence"/>
</dbReference>
<protein>
    <submittedName>
        <fullName evidence="1">Uncharacterized protein</fullName>
    </submittedName>
</protein>
<evidence type="ECO:0000313" key="2">
    <source>
        <dbReference type="Proteomes" id="UP000014254"/>
    </source>
</evidence>
<dbReference type="EMBL" id="KE123985">
    <property type="protein sequence ID" value="EPB86591.1"/>
    <property type="molecule type" value="Genomic_DNA"/>
</dbReference>
<evidence type="ECO:0000313" key="1">
    <source>
        <dbReference type="EMBL" id="EPB86591.1"/>
    </source>
</evidence>
<dbReference type="InParanoid" id="S2J8X9"/>
<reference evidence="2" key="1">
    <citation type="submission" date="2013-05" db="EMBL/GenBank/DDBJ databases">
        <title>The Genome sequence of Mucor circinelloides f. circinelloides 1006PhL.</title>
        <authorList>
            <consortium name="The Broad Institute Genomics Platform"/>
            <person name="Cuomo C."/>
            <person name="Earl A."/>
            <person name="Findley K."/>
            <person name="Lee S.C."/>
            <person name="Walker B."/>
            <person name="Young S."/>
            <person name="Zeng Q."/>
            <person name="Gargeya S."/>
            <person name="Fitzgerald M."/>
            <person name="Haas B."/>
            <person name="Abouelleil A."/>
            <person name="Allen A.W."/>
            <person name="Alvarado L."/>
            <person name="Arachchi H.M."/>
            <person name="Berlin A.M."/>
            <person name="Chapman S.B."/>
            <person name="Gainer-Dewar J."/>
            <person name="Goldberg J."/>
            <person name="Griggs A."/>
            <person name="Gujja S."/>
            <person name="Hansen M."/>
            <person name="Howarth C."/>
            <person name="Imamovic A."/>
            <person name="Ireland A."/>
            <person name="Larimer J."/>
            <person name="McCowan C."/>
            <person name="Murphy C."/>
            <person name="Pearson M."/>
            <person name="Poon T.W."/>
            <person name="Priest M."/>
            <person name="Roberts A."/>
            <person name="Saif S."/>
            <person name="Shea T."/>
            <person name="Sisk P."/>
            <person name="Sykes S."/>
            <person name="Wortman J."/>
            <person name="Nusbaum C."/>
            <person name="Birren B."/>
        </authorList>
    </citation>
    <scope>NUCLEOTIDE SEQUENCE [LARGE SCALE GENOMIC DNA]</scope>
    <source>
        <strain evidence="2">1006PhL</strain>
    </source>
</reference>
<dbReference type="VEuPathDB" id="FungiDB:HMPREF1544_06567"/>
<sequence length="131" mass="14530">MSDIELCPVQCFKAPLLQDHPGLAAPRAAGSQLCVKSHNIRNSFSSVPQNQRFLSNRWLLLGLWTLGSQETTSLLHTLGNWASSSTFENHYQQRNQRAQVDFITTTTSTTTVLSEPMDQFFGAPDDFSGLA</sequence>
<accession>S2J8X9</accession>
<name>S2J8X9_MUCC1</name>
<dbReference type="OrthoDB" id="2288922at2759"/>
<keyword evidence="2" id="KW-1185">Reference proteome</keyword>
<proteinExistence type="predicted"/>
<organism evidence="1 2">
    <name type="scientific">Mucor circinelloides f. circinelloides (strain 1006PhL)</name>
    <name type="common">Mucormycosis agent</name>
    <name type="synonym">Calyptromyces circinelloides</name>
    <dbReference type="NCBI Taxonomy" id="1220926"/>
    <lineage>
        <taxon>Eukaryota</taxon>
        <taxon>Fungi</taxon>
        <taxon>Fungi incertae sedis</taxon>
        <taxon>Mucoromycota</taxon>
        <taxon>Mucoromycotina</taxon>
        <taxon>Mucoromycetes</taxon>
        <taxon>Mucorales</taxon>
        <taxon>Mucorineae</taxon>
        <taxon>Mucoraceae</taxon>
        <taxon>Mucor</taxon>
    </lineage>
</organism>
<gene>
    <name evidence="1" type="ORF">HMPREF1544_06567</name>
</gene>
<dbReference type="AlphaFoldDB" id="S2J8X9"/>